<sequence>MVSCEREKIIELSSATIEIENYDGEVIAREPSEKVFLNVVAEAPAGVHKIEVLVAGKVVATEQPENSFTYNYEYIYQVSATATLGEEVTIVFKLEDKQGKIVATPVVTIKVAQPFEISDFSIGGNAFKKISGRINKDITLTNDQKWLIDGIVSVDEGANLTIEAGTTVYFRTFNNDKYSQLVIMRGGKVIASGSRDKPIVFTSDKVLSGTAAVSDWGGVYLNGSAPTNAANTVLLDGFRYGGTNVADNSGTLRFVRIEYTGKGGLHSLQLNGVGSRTTIEYVQSFNSYNNAFRLRGGRVSLRYIAGIQHGGYGIWADEGWQGNGQFWLFQTNIKATLNPINYWNQARSIEFRNDNSMFNKQPRTSFKISNVTLIGNGFGGIEFGTRRGIRIRRGAEGLFYNSIVTEFPSDGVRVEDLPLETLGVNTKIDNVHSFNNAINWEQEAKTFFFESGKYNLSENPISGITRENFVGALPCAFDPVSVGSWFVAAPYIGAVHPSSDWTKGGKWFKNYDGSLRQ</sequence>
<dbReference type="PANTHER" id="PTHR41339">
    <property type="entry name" value="LIPL48"/>
    <property type="match status" value="1"/>
</dbReference>
<dbReference type="AlphaFoldDB" id="A0A5M4BAD6"/>
<dbReference type="PANTHER" id="PTHR41339:SF1">
    <property type="entry name" value="SECRETED PROTEIN"/>
    <property type="match status" value="1"/>
</dbReference>
<evidence type="ECO:0008006" key="3">
    <source>
        <dbReference type="Google" id="ProtNLM"/>
    </source>
</evidence>
<name>A0A5M4BAD6_9FLAO</name>
<dbReference type="EMBL" id="BLBC01000012">
    <property type="protein sequence ID" value="GET46561.1"/>
    <property type="molecule type" value="Genomic_DNA"/>
</dbReference>
<organism evidence="1 2">
    <name type="scientific">Capnocytophaga felis</name>
    <dbReference type="NCBI Taxonomy" id="2267611"/>
    <lineage>
        <taxon>Bacteria</taxon>
        <taxon>Pseudomonadati</taxon>
        <taxon>Bacteroidota</taxon>
        <taxon>Flavobacteriia</taxon>
        <taxon>Flavobacteriales</taxon>
        <taxon>Flavobacteriaceae</taxon>
        <taxon>Capnocytophaga</taxon>
    </lineage>
</organism>
<accession>A0A5M4BAD6</accession>
<reference evidence="2" key="1">
    <citation type="journal article" date="2020" name="Int. J. Syst. Evol. Microbiol.">
        <title>Capnocytophaga felis sp. nov. isolated from the feline oral cavity.</title>
        <authorList>
            <person name="Suzuki M."/>
            <person name="Umeda K."/>
            <person name="Kimura M."/>
            <person name="Imaoka K."/>
            <person name="Morikawa S."/>
            <person name="Maeda K."/>
        </authorList>
    </citation>
    <scope>NUCLEOTIDE SEQUENCE [LARGE SCALE GENOMIC DNA]</scope>
    <source>
        <strain evidence="2">KC07070</strain>
    </source>
</reference>
<keyword evidence="2" id="KW-1185">Reference proteome</keyword>
<evidence type="ECO:0000313" key="2">
    <source>
        <dbReference type="Proteomes" id="UP000398217"/>
    </source>
</evidence>
<dbReference type="Proteomes" id="UP000398217">
    <property type="component" value="Unassembled WGS sequence"/>
</dbReference>
<evidence type="ECO:0000313" key="1">
    <source>
        <dbReference type="EMBL" id="GET46561.1"/>
    </source>
</evidence>
<gene>
    <name evidence="1" type="ORF">RCZ01_18630</name>
</gene>
<protein>
    <recommendedName>
        <fullName evidence="3">Lipoprotein</fullName>
    </recommendedName>
</protein>
<proteinExistence type="predicted"/>
<comment type="caution">
    <text evidence="1">The sequence shown here is derived from an EMBL/GenBank/DDBJ whole genome shotgun (WGS) entry which is preliminary data.</text>
</comment>